<dbReference type="Pfam" id="PF00005">
    <property type="entry name" value="ABC_tran"/>
    <property type="match status" value="1"/>
</dbReference>
<evidence type="ECO:0000256" key="1">
    <source>
        <dbReference type="ARBA" id="ARBA00022448"/>
    </source>
</evidence>
<dbReference type="InterPro" id="IPR051782">
    <property type="entry name" value="ABC_Transporter_VariousFunc"/>
</dbReference>
<dbReference type="AlphaFoldDB" id="A0A1H2ZZ38"/>
<dbReference type="STRING" id="1048340.SAMN05444487_11263"/>
<dbReference type="InterPro" id="IPR003439">
    <property type="entry name" value="ABC_transporter-like_ATP-bd"/>
</dbReference>
<accession>A0A1H2ZZ38</accession>
<dbReference type="PANTHER" id="PTHR42939">
    <property type="entry name" value="ABC TRANSPORTER ATP-BINDING PROTEIN ALBC-RELATED"/>
    <property type="match status" value="1"/>
</dbReference>
<evidence type="ECO:0000313" key="6">
    <source>
        <dbReference type="Proteomes" id="UP000198534"/>
    </source>
</evidence>
<proteinExistence type="predicted"/>
<sequence length="233" mass="25842">MSILEVEKLSVCYEGKENAVNDLSFSLESGELMGLIGPNGAGKSTTIRAILGLINKTRGEVRVNGENHRYGYIPEHPVLYKDLTLWEHLELLATTYEIPKETYEKEAGSFLSRFDLSDAKHHLPVGFSKGMKQKVMLMIAFLMKPDLYIVDEPFIGLDPKATKELIKLLNEEKERGAGILMCTHVLDTAEKICDTFLLLDHGQGVAQGDLKSLQEQAGIRGGGLLDCFDQLTS</sequence>
<evidence type="ECO:0000256" key="3">
    <source>
        <dbReference type="ARBA" id="ARBA00022840"/>
    </source>
</evidence>
<keyword evidence="3 5" id="KW-0067">ATP-binding</keyword>
<dbReference type="SUPFAM" id="SSF52540">
    <property type="entry name" value="P-loop containing nucleoside triphosphate hydrolases"/>
    <property type="match status" value="1"/>
</dbReference>
<dbReference type="OrthoDB" id="9804819at2"/>
<evidence type="ECO:0000259" key="4">
    <source>
        <dbReference type="PROSITE" id="PS50893"/>
    </source>
</evidence>
<keyword evidence="1" id="KW-0813">Transport</keyword>
<dbReference type="GO" id="GO:0005524">
    <property type="term" value="F:ATP binding"/>
    <property type="evidence" value="ECO:0007669"/>
    <property type="project" value="UniProtKB-KW"/>
</dbReference>
<dbReference type="PANTHER" id="PTHR42939:SF2">
    <property type="entry name" value="ABC-TYPE TRANSPORTER ATP-BINDING PROTEIN ECSA"/>
    <property type="match status" value="1"/>
</dbReference>
<evidence type="ECO:0000256" key="2">
    <source>
        <dbReference type="ARBA" id="ARBA00022741"/>
    </source>
</evidence>
<dbReference type="InterPro" id="IPR003593">
    <property type="entry name" value="AAA+_ATPase"/>
</dbReference>
<keyword evidence="6" id="KW-1185">Reference proteome</keyword>
<dbReference type="PROSITE" id="PS50893">
    <property type="entry name" value="ABC_TRANSPORTER_2"/>
    <property type="match status" value="1"/>
</dbReference>
<feature type="domain" description="ABC transporter" evidence="4">
    <location>
        <begin position="4"/>
        <end position="226"/>
    </location>
</feature>
<dbReference type="EMBL" id="FNNQ01000012">
    <property type="protein sequence ID" value="SDX22603.1"/>
    <property type="molecule type" value="Genomic_DNA"/>
</dbReference>
<dbReference type="GO" id="GO:0016887">
    <property type="term" value="F:ATP hydrolysis activity"/>
    <property type="evidence" value="ECO:0007669"/>
    <property type="project" value="InterPro"/>
</dbReference>
<organism evidence="5 6">
    <name type="scientific">Marininema mesophilum</name>
    <dbReference type="NCBI Taxonomy" id="1048340"/>
    <lineage>
        <taxon>Bacteria</taxon>
        <taxon>Bacillati</taxon>
        <taxon>Bacillota</taxon>
        <taxon>Bacilli</taxon>
        <taxon>Bacillales</taxon>
        <taxon>Thermoactinomycetaceae</taxon>
        <taxon>Marininema</taxon>
    </lineage>
</organism>
<dbReference type="CDD" id="cd03230">
    <property type="entry name" value="ABC_DR_subfamily_A"/>
    <property type="match status" value="1"/>
</dbReference>
<dbReference type="RefSeq" id="WP_091741232.1">
    <property type="nucleotide sequence ID" value="NZ_FNNQ01000012.1"/>
</dbReference>
<name>A0A1H2ZZ38_9BACL</name>
<dbReference type="SMART" id="SM00382">
    <property type="entry name" value="AAA"/>
    <property type="match status" value="1"/>
</dbReference>
<evidence type="ECO:0000313" key="5">
    <source>
        <dbReference type="EMBL" id="SDX22603.1"/>
    </source>
</evidence>
<protein>
    <submittedName>
        <fullName evidence="5">ABC-2 type transport system ATP-binding protein</fullName>
    </submittedName>
</protein>
<reference evidence="5 6" key="1">
    <citation type="submission" date="2016-10" db="EMBL/GenBank/DDBJ databases">
        <authorList>
            <person name="de Groot N.N."/>
        </authorList>
    </citation>
    <scope>NUCLEOTIDE SEQUENCE [LARGE SCALE GENOMIC DNA]</scope>
    <source>
        <strain evidence="5 6">DSM 45610</strain>
    </source>
</reference>
<dbReference type="Proteomes" id="UP000198534">
    <property type="component" value="Unassembled WGS sequence"/>
</dbReference>
<dbReference type="Gene3D" id="3.40.50.300">
    <property type="entry name" value="P-loop containing nucleotide triphosphate hydrolases"/>
    <property type="match status" value="1"/>
</dbReference>
<keyword evidence="2" id="KW-0547">Nucleotide-binding</keyword>
<dbReference type="InterPro" id="IPR027417">
    <property type="entry name" value="P-loop_NTPase"/>
</dbReference>
<gene>
    <name evidence="5" type="ORF">SAMN05444487_11263</name>
</gene>